<evidence type="ECO:0000313" key="1">
    <source>
        <dbReference type="EMBL" id="OCL06424.1"/>
    </source>
</evidence>
<dbReference type="OrthoDB" id="10252740at2759"/>
<dbReference type="Gene3D" id="3.30.420.10">
    <property type="entry name" value="Ribonuclease H-like superfamily/Ribonuclease H"/>
    <property type="match status" value="1"/>
</dbReference>
<gene>
    <name evidence="1" type="ORF">AOQ84DRAFT_411016</name>
</gene>
<dbReference type="EMBL" id="KV750072">
    <property type="protein sequence ID" value="OCL06424.1"/>
    <property type="molecule type" value="Genomic_DNA"/>
</dbReference>
<proteinExistence type="predicted"/>
<keyword evidence="2" id="KW-1185">Reference proteome</keyword>
<name>A0A8E2JRG9_9PEZI</name>
<organism evidence="1 2">
    <name type="scientific">Glonium stellatum</name>
    <dbReference type="NCBI Taxonomy" id="574774"/>
    <lineage>
        <taxon>Eukaryota</taxon>
        <taxon>Fungi</taxon>
        <taxon>Dikarya</taxon>
        <taxon>Ascomycota</taxon>
        <taxon>Pezizomycotina</taxon>
        <taxon>Dothideomycetes</taxon>
        <taxon>Pleosporomycetidae</taxon>
        <taxon>Gloniales</taxon>
        <taxon>Gloniaceae</taxon>
        <taxon>Glonium</taxon>
    </lineage>
</organism>
<reference evidence="1 2" key="1">
    <citation type="journal article" date="2016" name="Nat. Commun.">
        <title>Ectomycorrhizal ecology is imprinted in the genome of the dominant symbiotic fungus Cenococcum geophilum.</title>
        <authorList>
            <consortium name="DOE Joint Genome Institute"/>
            <person name="Peter M."/>
            <person name="Kohler A."/>
            <person name="Ohm R.A."/>
            <person name="Kuo A."/>
            <person name="Krutzmann J."/>
            <person name="Morin E."/>
            <person name="Arend M."/>
            <person name="Barry K.W."/>
            <person name="Binder M."/>
            <person name="Choi C."/>
            <person name="Clum A."/>
            <person name="Copeland A."/>
            <person name="Grisel N."/>
            <person name="Haridas S."/>
            <person name="Kipfer T."/>
            <person name="LaButti K."/>
            <person name="Lindquist E."/>
            <person name="Lipzen A."/>
            <person name="Maire R."/>
            <person name="Meier B."/>
            <person name="Mihaltcheva S."/>
            <person name="Molinier V."/>
            <person name="Murat C."/>
            <person name="Poggeler S."/>
            <person name="Quandt C.A."/>
            <person name="Sperisen C."/>
            <person name="Tritt A."/>
            <person name="Tisserant E."/>
            <person name="Crous P.W."/>
            <person name="Henrissat B."/>
            <person name="Nehls U."/>
            <person name="Egli S."/>
            <person name="Spatafora J.W."/>
            <person name="Grigoriev I.V."/>
            <person name="Martin F.M."/>
        </authorList>
    </citation>
    <scope>NUCLEOTIDE SEQUENCE [LARGE SCALE GENOMIC DNA]</scope>
    <source>
        <strain evidence="1 2">CBS 207.34</strain>
    </source>
</reference>
<sequence length="67" mass="7745">MADEKNIQKSEVRITAVVVTEPHHTRFYSIYDEDKALKNFNCLGNFLEAGGTFLYYIDFFLQAHNGL</sequence>
<evidence type="ECO:0000313" key="2">
    <source>
        <dbReference type="Proteomes" id="UP000250140"/>
    </source>
</evidence>
<accession>A0A8E2JRG9</accession>
<dbReference type="AlphaFoldDB" id="A0A8E2JRG9"/>
<protein>
    <submittedName>
        <fullName evidence="1">Uncharacterized protein</fullName>
    </submittedName>
</protein>
<dbReference type="Proteomes" id="UP000250140">
    <property type="component" value="Unassembled WGS sequence"/>
</dbReference>
<dbReference type="InterPro" id="IPR036397">
    <property type="entry name" value="RNaseH_sf"/>
</dbReference>
<dbReference type="GO" id="GO:0003676">
    <property type="term" value="F:nucleic acid binding"/>
    <property type="evidence" value="ECO:0007669"/>
    <property type="project" value="InterPro"/>
</dbReference>